<organism evidence="3 4">
    <name type="scientific">Sphaerisporangium krabiense</name>
    <dbReference type="NCBI Taxonomy" id="763782"/>
    <lineage>
        <taxon>Bacteria</taxon>
        <taxon>Bacillati</taxon>
        <taxon>Actinomycetota</taxon>
        <taxon>Actinomycetes</taxon>
        <taxon>Streptosporangiales</taxon>
        <taxon>Streptosporangiaceae</taxon>
        <taxon>Sphaerisporangium</taxon>
    </lineage>
</organism>
<feature type="transmembrane region" description="Helical" evidence="2">
    <location>
        <begin position="6"/>
        <end position="25"/>
    </location>
</feature>
<dbReference type="NCBIfam" id="NF033748">
    <property type="entry name" value="class_F_sortase"/>
    <property type="match status" value="1"/>
</dbReference>
<evidence type="ECO:0000313" key="3">
    <source>
        <dbReference type="EMBL" id="MBB5624884.1"/>
    </source>
</evidence>
<keyword evidence="2" id="KW-1133">Transmembrane helix</keyword>
<keyword evidence="4" id="KW-1185">Reference proteome</keyword>
<comment type="caution">
    <text evidence="3">The sequence shown here is derived from an EMBL/GenBank/DDBJ whole genome shotgun (WGS) entry which is preliminary data.</text>
</comment>
<dbReference type="GO" id="GO:0016787">
    <property type="term" value="F:hydrolase activity"/>
    <property type="evidence" value="ECO:0007669"/>
    <property type="project" value="UniProtKB-KW"/>
</dbReference>
<sequence>MADTPKWLRIVVAGVVTGAVLYAITGGPGRESEPRRIKTAVPERLDIPSLGLKAPLMKLGLADDGEVELPPFEKPSTAGWFDQSVVPGDAGPSVIIGHVDTKTAPAVFYRLRELKKGAIVKVRRSDGRTAQYRVNAIEQVAKDRFPAERVYADDGLRLVTCGGTFDRKTHEYLDNIIIYTTLIGAPFPAAA</sequence>
<accession>A0A7W8YZW3</accession>
<protein>
    <submittedName>
        <fullName evidence="3">LPXTG-site transpeptidase (Sortase) family protein</fullName>
    </submittedName>
</protein>
<dbReference type="InterPro" id="IPR005754">
    <property type="entry name" value="Sortase"/>
</dbReference>
<evidence type="ECO:0000256" key="1">
    <source>
        <dbReference type="ARBA" id="ARBA00022801"/>
    </source>
</evidence>
<evidence type="ECO:0000313" key="4">
    <source>
        <dbReference type="Proteomes" id="UP000588112"/>
    </source>
</evidence>
<dbReference type="CDD" id="cd05829">
    <property type="entry name" value="Sortase_F"/>
    <property type="match status" value="1"/>
</dbReference>
<name>A0A7W8YZW3_9ACTN</name>
<keyword evidence="2" id="KW-0472">Membrane</keyword>
<dbReference type="Gene3D" id="2.40.260.10">
    <property type="entry name" value="Sortase"/>
    <property type="match status" value="1"/>
</dbReference>
<keyword evidence="1" id="KW-0378">Hydrolase</keyword>
<dbReference type="Proteomes" id="UP000588112">
    <property type="component" value="Unassembled WGS sequence"/>
</dbReference>
<proteinExistence type="predicted"/>
<dbReference type="Pfam" id="PF04203">
    <property type="entry name" value="Sortase"/>
    <property type="match status" value="1"/>
</dbReference>
<keyword evidence="2" id="KW-0812">Transmembrane</keyword>
<dbReference type="EMBL" id="JACHBR010000001">
    <property type="protein sequence ID" value="MBB5624884.1"/>
    <property type="molecule type" value="Genomic_DNA"/>
</dbReference>
<gene>
    <name evidence="3" type="ORF">BJ981_000583</name>
</gene>
<evidence type="ECO:0000256" key="2">
    <source>
        <dbReference type="SAM" id="Phobius"/>
    </source>
</evidence>
<dbReference type="InterPro" id="IPR023365">
    <property type="entry name" value="Sortase_dom-sf"/>
</dbReference>
<dbReference type="AlphaFoldDB" id="A0A7W8YZW3"/>
<reference evidence="3 4" key="1">
    <citation type="submission" date="2020-08" db="EMBL/GenBank/DDBJ databases">
        <title>Sequencing the genomes of 1000 actinobacteria strains.</title>
        <authorList>
            <person name="Klenk H.-P."/>
        </authorList>
    </citation>
    <scope>NUCLEOTIDE SEQUENCE [LARGE SCALE GENOMIC DNA]</scope>
    <source>
        <strain evidence="3 4">DSM 45790</strain>
    </source>
</reference>
<dbReference type="SUPFAM" id="SSF63817">
    <property type="entry name" value="Sortase"/>
    <property type="match status" value="1"/>
</dbReference>
<dbReference type="RefSeq" id="WP_184608184.1">
    <property type="nucleotide sequence ID" value="NZ_BOOS01000065.1"/>
</dbReference>
<dbReference type="InterPro" id="IPR042001">
    <property type="entry name" value="Sortase_F"/>
</dbReference>